<dbReference type="RefSeq" id="WP_106459621.1">
    <property type="nucleotide sequence ID" value="NZ_PXOH01000097.1"/>
</dbReference>
<proteinExistence type="predicted"/>
<dbReference type="Proteomes" id="UP000239001">
    <property type="component" value="Unassembled WGS sequence"/>
</dbReference>
<evidence type="ECO:0000313" key="2">
    <source>
        <dbReference type="Proteomes" id="UP000239001"/>
    </source>
</evidence>
<dbReference type="OrthoDB" id="582009at2"/>
<protein>
    <recommendedName>
        <fullName evidence="3">Nucleotidyltransferase</fullName>
    </recommendedName>
</protein>
<comment type="caution">
    <text evidence="1">The sequence shown here is derived from an EMBL/GenBank/DDBJ whole genome shotgun (WGS) entry which is preliminary data.</text>
</comment>
<evidence type="ECO:0008006" key="3">
    <source>
        <dbReference type="Google" id="ProtNLM"/>
    </source>
</evidence>
<name>A0A2T1LQB1_9CHRO</name>
<reference evidence="1 2" key="1">
    <citation type="submission" date="2018-03" db="EMBL/GenBank/DDBJ databases">
        <title>The ancient ancestry and fast evolution of plastids.</title>
        <authorList>
            <person name="Moore K.R."/>
            <person name="Magnabosco C."/>
            <person name="Momper L."/>
            <person name="Gold D.A."/>
            <person name="Bosak T."/>
            <person name="Fournier G.P."/>
        </authorList>
    </citation>
    <scope>NUCLEOTIDE SEQUENCE [LARGE SCALE GENOMIC DNA]</scope>
    <source>
        <strain evidence="1 2">CCALA 016</strain>
    </source>
</reference>
<dbReference type="AlphaFoldDB" id="A0A2T1LQB1"/>
<keyword evidence="2" id="KW-1185">Reference proteome</keyword>
<dbReference type="EMBL" id="PXOH01000097">
    <property type="protein sequence ID" value="PSF26709.1"/>
    <property type="molecule type" value="Genomic_DNA"/>
</dbReference>
<reference evidence="1 2" key="2">
    <citation type="submission" date="2018-03" db="EMBL/GenBank/DDBJ databases">
        <authorList>
            <person name="Keele B.F."/>
        </authorList>
    </citation>
    <scope>NUCLEOTIDE SEQUENCE [LARGE SCALE GENOMIC DNA]</scope>
    <source>
        <strain evidence="1 2">CCALA 016</strain>
    </source>
</reference>
<sequence>MTSLTPENLRSLLVQLQESESEIILVGGQAINLWASFYQAKIPQLENFFPFASEDLDFYGGRLDALACHQILGGQIYLAQGFDPSPNAGILTVDYQQRKLRIDFLATVYGLNEVEIVSTAIPFEGKESLQGITLKVLHPILCLEGKLKCLQSLPQQGRQDLKHVKMSILCLHQFLLDLAQQQALRPFLKLTERLMTNALNEIGLSVWYHHSIYLEKAIPLNCELLIAEPKGQQFYSVRWPQLKKQLESKRSRYQTLMERVQPD</sequence>
<gene>
    <name evidence="1" type="ORF">C7H19_25105</name>
</gene>
<organism evidence="1 2">
    <name type="scientific">Aphanothece hegewaldii CCALA 016</name>
    <dbReference type="NCBI Taxonomy" id="2107694"/>
    <lineage>
        <taxon>Bacteria</taxon>
        <taxon>Bacillati</taxon>
        <taxon>Cyanobacteriota</taxon>
        <taxon>Cyanophyceae</taxon>
        <taxon>Oscillatoriophycideae</taxon>
        <taxon>Chroococcales</taxon>
        <taxon>Aphanothecaceae</taxon>
        <taxon>Aphanothece</taxon>
    </lineage>
</organism>
<evidence type="ECO:0000313" key="1">
    <source>
        <dbReference type="EMBL" id="PSF26709.1"/>
    </source>
</evidence>
<accession>A0A2T1LQB1</accession>